<keyword evidence="2" id="KW-1185">Reference proteome</keyword>
<evidence type="ECO:0000313" key="1">
    <source>
        <dbReference type="EMBL" id="RCJ27117.1"/>
    </source>
</evidence>
<proteinExistence type="predicted"/>
<protein>
    <submittedName>
        <fullName evidence="1">Uncharacterized protein</fullName>
    </submittedName>
</protein>
<sequence length="160" mass="17939">MESTLTENRESNGQAITTKVGDFETIVTNLNADRKGFNFDDIADAIKKAIVGIVELEITTWVSEPSPDLGNELLNRQEIPKSGNRMHTVINMVNGDIQNEVGSQFVGGGPYAELREFHLSQVKESREIIQKNIETVHKIYDILVEMSKSRKNTQESGSRF</sequence>
<dbReference type="Proteomes" id="UP000252107">
    <property type="component" value="Unassembled WGS sequence"/>
</dbReference>
<accession>A0A367QSD7</accession>
<gene>
    <name evidence="1" type="ORF">A6770_02865</name>
</gene>
<reference evidence="1" key="1">
    <citation type="submission" date="2016-04" db="EMBL/GenBank/DDBJ databases">
        <authorList>
            <person name="Tabuchi Yagui T.R."/>
        </authorList>
    </citation>
    <scope>NUCLEOTIDE SEQUENCE [LARGE SCALE GENOMIC DNA]</scope>
    <source>
        <strain evidence="1">NIES-26</strain>
    </source>
</reference>
<name>A0A367QSD7_9NOSO</name>
<dbReference type="AlphaFoldDB" id="A0A367QSD7"/>
<dbReference type="EMBL" id="LXQD01000306">
    <property type="protein sequence ID" value="RCJ27117.1"/>
    <property type="molecule type" value="Genomic_DNA"/>
</dbReference>
<organism evidence="1 2">
    <name type="scientific">Nostoc minutum NIES-26</name>
    <dbReference type="NCBI Taxonomy" id="1844469"/>
    <lineage>
        <taxon>Bacteria</taxon>
        <taxon>Bacillati</taxon>
        <taxon>Cyanobacteriota</taxon>
        <taxon>Cyanophyceae</taxon>
        <taxon>Nostocales</taxon>
        <taxon>Nostocaceae</taxon>
        <taxon>Nostoc</taxon>
    </lineage>
</organism>
<comment type="caution">
    <text evidence="1">The sequence shown here is derived from an EMBL/GenBank/DDBJ whole genome shotgun (WGS) entry which is preliminary data.</text>
</comment>
<evidence type="ECO:0000313" key="2">
    <source>
        <dbReference type="Proteomes" id="UP000252107"/>
    </source>
</evidence>